<protein>
    <submittedName>
        <fullName evidence="2">Uncharacterized protein</fullName>
    </submittedName>
</protein>
<feature type="repeat" description="RCC1" evidence="1">
    <location>
        <begin position="47"/>
        <end position="110"/>
    </location>
</feature>
<feature type="non-terminal residue" evidence="2">
    <location>
        <position position="1"/>
    </location>
</feature>
<dbReference type="InterPro" id="IPR000408">
    <property type="entry name" value="Reg_chr_condens"/>
</dbReference>
<dbReference type="Proteomes" id="UP001176517">
    <property type="component" value="Unassembled WGS sequence"/>
</dbReference>
<dbReference type="AlphaFoldDB" id="A0AAN6GHX7"/>
<reference evidence="2" key="1">
    <citation type="journal article" date="2023" name="PhytoFront">
        <title>Draft Genome Resources of Seven Strains of Tilletia horrida, Causal Agent of Kernel Smut of Rice.</title>
        <authorList>
            <person name="Khanal S."/>
            <person name="Antony Babu S."/>
            <person name="Zhou X.G."/>
        </authorList>
    </citation>
    <scope>NUCLEOTIDE SEQUENCE</scope>
    <source>
        <strain evidence="2">TX6</strain>
    </source>
</reference>
<name>A0AAN6GHX7_9BASI</name>
<proteinExistence type="predicted"/>
<dbReference type="Pfam" id="PF13540">
    <property type="entry name" value="RCC1_2"/>
    <property type="match status" value="1"/>
</dbReference>
<keyword evidence="3" id="KW-1185">Reference proteome</keyword>
<dbReference type="GO" id="GO:0005737">
    <property type="term" value="C:cytoplasm"/>
    <property type="evidence" value="ECO:0007669"/>
    <property type="project" value="TreeGrafter"/>
</dbReference>
<dbReference type="EMBL" id="JAPDMZ010000685">
    <property type="protein sequence ID" value="KAK0541938.1"/>
    <property type="molecule type" value="Genomic_DNA"/>
</dbReference>
<comment type="caution">
    <text evidence="2">The sequence shown here is derived from an EMBL/GenBank/DDBJ whole genome shotgun (WGS) entry which is preliminary data.</text>
</comment>
<dbReference type="PANTHER" id="PTHR45982:SF1">
    <property type="entry name" value="REGULATOR OF CHROMOSOME CONDENSATION"/>
    <property type="match status" value="1"/>
</dbReference>
<organism evidence="2 3">
    <name type="scientific">Tilletia horrida</name>
    <dbReference type="NCBI Taxonomy" id="155126"/>
    <lineage>
        <taxon>Eukaryota</taxon>
        <taxon>Fungi</taxon>
        <taxon>Dikarya</taxon>
        <taxon>Basidiomycota</taxon>
        <taxon>Ustilaginomycotina</taxon>
        <taxon>Exobasidiomycetes</taxon>
        <taxon>Tilletiales</taxon>
        <taxon>Tilletiaceae</taxon>
        <taxon>Tilletia</taxon>
    </lineage>
</organism>
<sequence length="149" mass="16295">NGEQAQLGRKILHRRKLNALTPERLGIKKVRLIGSGAYHSFAVDASENAWVWGLNLRHQSGLNHARGDIIETPTLVPALSRSHKSYILPDGVTIIQIDAGSAHSLFLLSNGDVLGCGRSDGGEIGLADDHEVMRDLQVLKEEWKAERSS</sequence>
<dbReference type="Gene3D" id="2.130.10.30">
    <property type="entry name" value="Regulator of chromosome condensation 1/beta-lactamase-inhibitor protein II"/>
    <property type="match status" value="1"/>
</dbReference>
<dbReference type="SUPFAM" id="SSF50985">
    <property type="entry name" value="RCC1/BLIP-II"/>
    <property type="match status" value="1"/>
</dbReference>
<dbReference type="GO" id="GO:0005085">
    <property type="term" value="F:guanyl-nucleotide exchange factor activity"/>
    <property type="evidence" value="ECO:0007669"/>
    <property type="project" value="TreeGrafter"/>
</dbReference>
<accession>A0AAN6GHX7</accession>
<dbReference type="InterPro" id="IPR051553">
    <property type="entry name" value="Ran_GTPase-activating"/>
</dbReference>
<gene>
    <name evidence="2" type="ORF">OC846_006895</name>
</gene>
<evidence type="ECO:0000256" key="1">
    <source>
        <dbReference type="PROSITE-ProRule" id="PRU00235"/>
    </source>
</evidence>
<dbReference type="PANTHER" id="PTHR45982">
    <property type="entry name" value="REGULATOR OF CHROMOSOME CONDENSATION"/>
    <property type="match status" value="1"/>
</dbReference>
<dbReference type="PROSITE" id="PS00626">
    <property type="entry name" value="RCC1_2"/>
    <property type="match status" value="1"/>
</dbReference>
<dbReference type="InterPro" id="IPR009091">
    <property type="entry name" value="RCC1/BLIP-II"/>
</dbReference>
<dbReference type="PROSITE" id="PS50012">
    <property type="entry name" value="RCC1_3"/>
    <property type="match status" value="1"/>
</dbReference>
<evidence type="ECO:0000313" key="2">
    <source>
        <dbReference type="EMBL" id="KAK0541938.1"/>
    </source>
</evidence>
<evidence type="ECO:0000313" key="3">
    <source>
        <dbReference type="Proteomes" id="UP001176517"/>
    </source>
</evidence>